<organism evidence="2 3">
    <name type="scientific">Malus domestica</name>
    <name type="common">Apple</name>
    <name type="synonym">Pyrus malus</name>
    <dbReference type="NCBI Taxonomy" id="3750"/>
    <lineage>
        <taxon>Eukaryota</taxon>
        <taxon>Viridiplantae</taxon>
        <taxon>Streptophyta</taxon>
        <taxon>Embryophyta</taxon>
        <taxon>Tracheophyta</taxon>
        <taxon>Spermatophyta</taxon>
        <taxon>Magnoliopsida</taxon>
        <taxon>eudicotyledons</taxon>
        <taxon>Gunneridae</taxon>
        <taxon>Pentapetalae</taxon>
        <taxon>rosids</taxon>
        <taxon>fabids</taxon>
        <taxon>Rosales</taxon>
        <taxon>Rosaceae</taxon>
        <taxon>Amygdaloideae</taxon>
        <taxon>Maleae</taxon>
        <taxon>Malus</taxon>
    </lineage>
</organism>
<comment type="caution">
    <text evidence="2">The sequence shown here is derived from an EMBL/GenBank/DDBJ whole genome shotgun (WGS) entry which is preliminary data.</text>
</comment>
<reference evidence="2 3" key="1">
    <citation type="submission" date="2018-10" db="EMBL/GenBank/DDBJ databases">
        <title>A high-quality apple genome assembly.</title>
        <authorList>
            <person name="Hu J."/>
        </authorList>
    </citation>
    <scope>NUCLEOTIDE SEQUENCE [LARGE SCALE GENOMIC DNA]</scope>
    <source>
        <strain evidence="3">cv. HFTH1</strain>
        <tissue evidence="2">Young leaf</tissue>
    </source>
</reference>
<dbReference type="EMBL" id="RDQH01000337">
    <property type="protein sequence ID" value="RXH83673.1"/>
    <property type="molecule type" value="Genomic_DNA"/>
</dbReference>
<gene>
    <name evidence="2" type="ORF">DVH24_005926</name>
</gene>
<accession>A0A498IQY8</accession>
<feature type="region of interest" description="Disordered" evidence="1">
    <location>
        <begin position="1"/>
        <end position="86"/>
    </location>
</feature>
<feature type="compositionally biased region" description="Low complexity" evidence="1">
    <location>
        <begin position="28"/>
        <end position="51"/>
    </location>
</feature>
<dbReference type="Proteomes" id="UP000290289">
    <property type="component" value="Chromosome 11"/>
</dbReference>
<name>A0A498IQY8_MALDO</name>
<keyword evidence="3" id="KW-1185">Reference proteome</keyword>
<sequence>MTTAPCSIPPPPTSAAITPTEMDPRPVDPVGPRVSHAPMSSASSVALSVSARCGHRRPRTPDMTSISTTDASRSQQGKVNFVQNWS</sequence>
<evidence type="ECO:0000313" key="3">
    <source>
        <dbReference type="Proteomes" id="UP000290289"/>
    </source>
</evidence>
<dbReference type="AlphaFoldDB" id="A0A498IQY8"/>
<proteinExistence type="predicted"/>
<protein>
    <submittedName>
        <fullName evidence="2">Uncharacterized protein</fullName>
    </submittedName>
</protein>
<evidence type="ECO:0000256" key="1">
    <source>
        <dbReference type="SAM" id="MobiDB-lite"/>
    </source>
</evidence>
<evidence type="ECO:0000313" key="2">
    <source>
        <dbReference type="EMBL" id="RXH83673.1"/>
    </source>
</evidence>
<feature type="compositionally biased region" description="Polar residues" evidence="1">
    <location>
        <begin position="62"/>
        <end position="86"/>
    </location>
</feature>